<sequence>MKAACLQLHPVFGDPSGNMDRAEPYLRDAAQQGVQLIVLPELYPTGYTMTSRAEAYDLAETIPGGPSVRRLEQWARETGSFYVMGMAERAGDKVYNASVLVGPAGHISTYRKIHLFYKENEWFDPGEEPPHVVEIACGAERISIGMMICFDWIFPEMARSLALLGAQVVCHPSNLVLHFCQDAMVTRSIENQVFTMTCNRIGTESRAGLDLTFTGGSQITSPDGKVLGRCLPDVEGLISAEFDPARALNKNVTDYNHILNQRRSDLYRL</sequence>
<accession>A0A948RX72</accession>
<dbReference type="GO" id="GO:0016811">
    <property type="term" value="F:hydrolase activity, acting on carbon-nitrogen (but not peptide) bonds, in linear amides"/>
    <property type="evidence" value="ECO:0007669"/>
    <property type="project" value="UniProtKB-ARBA"/>
</dbReference>
<evidence type="ECO:0000256" key="1">
    <source>
        <dbReference type="ARBA" id="ARBA00022801"/>
    </source>
</evidence>
<keyword evidence="3" id="KW-0808">Transferase</keyword>
<reference evidence="3" key="1">
    <citation type="submission" date="2021-05" db="EMBL/GenBank/DDBJ databases">
        <title>Energy efficiency and biological interactions define the core microbiome of deep oligotrophic groundwater.</title>
        <authorList>
            <person name="Mehrshad M."/>
            <person name="Lopez-Fernandez M."/>
            <person name="Bell E."/>
            <person name="Bernier-Latmani R."/>
            <person name="Bertilsson S."/>
            <person name="Dopson M."/>
        </authorList>
    </citation>
    <scope>NUCLEOTIDE SEQUENCE</scope>
    <source>
        <strain evidence="3">Modern_marine.mb.64</strain>
    </source>
</reference>
<dbReference type="PROSITE" id="PS50263">
    <property type="entry name" value="CN_HYDROLASE"/>
    <property type="match status" value="1"/>
</dbReference>
<comment type="caution">
    <text evidence="3">The sequence shown here is derived from an EMBL/GenBank/DDBJ whole genome shotgun (WGS) entry which is preliminary data.</text>
</comment>
<dbReference type="SUPFAM" id="SSF56317">
    <property type="entry name" value="Carbon-nitrogen hydrolase"/>
    <property type="match status" value="1"/>
</dbReference>
<dbReference type="Proteomes" id="UP000777784">
    <property type="component" value="Unassembled WGS sequence"/>
</dbReference>
<dbReference type="Pfam" id="PF00795">
    <property type="entry name" value="CN_hydrolase"/>
    <property type="match status" value="1"/>
</dbReference>
<feature type="domain" description="CN hydrolase" evidence="2">
    <location>
        <begin position="1"/>
        <end position="244"/>
    </location>
</feature>
<dbReference type="AlphaFoldDB" id="A0A948RX72"/>
<dbReference type="GO" id="GO:0016746">
    <property type="term" value="F:acyltransferase activity"/>
    <property type="evidence" value="ECO:0007669"/>
    <property type="project" value="UniProtKB-KW"/>
</dbReference>
<organism evidence="3 4">
    <name type="scientific">Eiseniibacteriota bacterium</name>
    <dbReference type="NCBI Taxonomy" id="2212470"/>
    <lineage>
        <taxon>Bacteria</taxon>
        <taxon>Candidatus Eiseniibacteriota</taxon>
    </lineage>
</organism>
<gene>
    <name evidence="3" type="ORF">KJ970_03080</name>
</gene>
<dbReference type="PANTHER" id="PTHR43674:SF2">
    <property type="entry name" value="BETA-UREIDOPROPIONASE"/>
    <property type="match status" value="1"/>
</dbReference>
<protein>
    <submittedName>
        <fullName evidence="3">Acyltransferase</fullName>
    </submittedName>
</protein>
<keyword evidence="3" id="KW-0012">Acyltransferase</keyword>
<dbReference type="InterPro" id="IPR003010">
    <property type="entry name" value="C-N_Hydrolase"/>
</dbReference>
<name>A0A948RX72_UNCEI</name>
<dbReference type="Gene3D" id="3.60.110.10">
    <property type="entry name" value="Carbon-nitrogen hydrolase"/>
    <property type="match status" value="1"/>
</dbReference>
<dbReference type="InterPro" id="IPR050345">
    <property type="entry name" value="Aliph_Amidase/BUP"/>
</dbReference>
<proteinExistence type="predicted"/>
<dbReference type="PANTHER" id="PTHR43674">
    <property type="entry name" value="NITRILASE C965.09-RELATED"/>
    <property type="match status" value="1"/>
</dbReference>
<keyword evidence="1" id="KW-0378">Hydrolase</keyword>
<evidence type="ECO:0000313" key="4">
    <source>
        <dbReference type="Proteomes" id="UP000777784"/>
    </source>
</evidence>
<evidence type="ECO:0000259" key="2">
    <source>
        <dbReference type="PROSITE" id="PS50263"/>
    </source>
</evidence>
<evidence type="ECO:0000313" key="3">
    <source>
        <dbReference type="EMBL" id="MBU2689884.1"/>
    </source>
</evidence>
<dbReference type="InterPro" id="IPR036526">
    <property type="entry name" value="C-N_Hydrolase_sf"/>
</dbReference>
<dbReference type="EMBL" id="JAHJDP010000019">
    <property type="protein sequence ID" value="MBU2689884.1"/>
    <property type="molecule type" value="Genomic_DNA"/>
</dbReference>